<dbReference type="KEGG" id="sva:SVA_2228"/>
<reference evidence="15 16" key="1">
    <citation type="submission" date="2015-08" db="EMBL/GenBank/DDBJ databases">
        <title>Complete genome sequence of Sulfurifustis variabilis.</title>
        <authorList>
            <person name="Miura A."/>
            <person name="Kojima H."/>
            <person name="Fukui M."/>
        </authorList>
    </citation>
    <scope>NUCLEOTIDE SEQUENCE [LARGE SCALE GENOMIC DNA]</scope>
    <source>
        <strain evidence="16">skN76</strain>
    </source>
</reference>
<evidence type="ECO:0000256" key="3">
    <source>
        <dbReference type="ARBA" id="ARBA00009400"/>
    </source>
</evidence>
<evidence type="ECO:0000256" key="4">
    <source>
        <dbReference type="ARBA" id="ARBA00011218"/>
    </source>
</evidence>
<evidence type="ECO:0000256" key="1">
    <source>
        <dbReference type="ARBA" id="ARBA00003237"/>
    </source>
</evidence>
<evidence type="ECO:0000256" key="2">
    <source>
        <dbReference type="ARBA" id="ARBA00004893"/>
    </source>
</evidence>
<dbReference type="PIRSF" id="PIRSF006250">
    <property type="entry name" value="NadC_ModD"/>
    <property type="match status" value="1"/>
</dbReference>
<keyword evidence="16" id="KW-1185">Reference proteome</keyword>
<dbReference type="UniPathway" id="UPA00253">
    <property type="reaction ID" value="UER00331"/>
</dbReference>
<evidence type="ECO:0000256" key="12">
    <source>
        <dbReference type="PIRNR" id="PIRNR006250"/>
    </source>
</evidence>
<comment type="similarity">
    <text evidence="3 12">Belongs to the NadC/ModD family.</text>
</comment>
<evidence type="ECO:0000256" key="10">
    <source>
        <dbReference type="ARBA" id="ARBA00047445"/>
    </source>
</evidence>
<evidence type="ECO:0000256" key="5">
    <source>
        <dbReference type="ARBA" id="ARBA00011944"/>
    </source>
</evidence>
<evidence type="ECO:0000256" key="8">
    <source>
        <dbReference type="ARBA" id="ARBA00022679"/>
    </source>
</evidence>
<accession>A0A1B4V5I8</accession>
<dbReference type="FunFam" id="3.90.1170.20:FF:000001">
    <property type="entry name" value="Nicotinate-nucleotide diphosphorylase (Carboxylating)"/>
    <property type="match status" value="1"/>
</dbReference>
<dbReference type="OrthoDB" id="9782546at2"/>
<keyword evidence="7 12" id="KW-0328">Glycosyltransferase</keyword>
<dbReference type="GO" id="GO:0009435">
    <property type="term" value="P:NAD+ biosynthetic process"/>
    <property type="evidence" value="ECO:0007669"/>
    <property type="project" value="UniProtKB-UniPathway"/>
</dbReference>
<evidence type="ECO:0000256" key="11">
    <source>
        <dbReference type="ARBA" id="ARBA00069173"/>
    </source>
</evidence>
<dbReference type="PANTHER" id="PTHR32179:SF3">
    <property type="entry name" value="NICOTINATE-NUCLEOTIDE PYROPHOSPHORYLASE [CARBOXYLATING]"/>
    <property type="match status" value="1"/>
</dbReference>
<dbReference type="Gene3D" id="3.20.20.70">
    <property type="entry name" value="Aldolase class I"/>
    <property type="match status" value="1"/>
</dbReference>
<feature type="domain" description="Quinolinate phosphoribosyl transferase N-terminal" evidence="14">
    <location>
        <begin position="30"/>
        <end position="113"/>
    </location>
</feature>
<dbReference type="InterPro" id="IPR036068">
    <property type="entry name" value="Nicotinate_pribotase-like_C"/>
</dbReference>
<dbReference type="GO" id="GO:0004514">
    <property type="term" value="F:nicotinate-nucleotide diphosphorylase (carboxylating) activity"/>
    <property type="evidence" value="ECO:0007669"/>
    <property type="project" value="UniProtKB-EC"/>
</dbReference>
<dbReference type="SUPFAM" id="SSF54675">
    <property type="entry name" value="Nicotinate/Quinolinate PRTase N-terminal domain-like"/>
    <property type="match status" value="1"/>
</dbReference>
<keyword evidence="6" id="KW-0662">Pyridine nucleotide biosynthesis</keyword>
<dbReference type="EMBL" id="AP014936">
    <property type="protein sequence ID" value="BAU48778.1"/>
    <property type="molecule type" value="Genomic_DNA"/>
</dbReference>
<evidence type="ECO:0000259" key="13">
    <source>
        <dbReference type="Pfam" id="PF01729"/>
    </source>
</evidence>
<evidence type="ECO:0000259" key="14">
    <source>
        <dbReference type="Pfam" id="PF02749"/>
    </source>
</evidence>
<evidence type="ECO:0000256" key="6">
    <source>
        <dbReference type="ARBA" id="ARBA00022642"/>
    </source>
</evidence>
<comment type="pathway">
    <text evidence="2">Cofactor biosynthesis; NAD(+) biosynthesis; nicotinate D-ribonucleotide from quinolinate: step 1/1.</text>
</comment>
<comment type="subunit">
    <text evidence="4">Hexamer formed by 3 homodimers.</text>
</comment>
<dbReference type="NCBIfam" id="TIGR00078">
    <property type="entry name" value="nadC"/>
    <property type="match status" value="1"/>
</dbReference>
<organism evidence="15 16">
    <name type="scientific">Sulfurifustis variabilis</name>
    <dbReference type="NCBI Taxonomy" id="1675686"/>
    <lineage>
        <taxon>Bacteria</taxon>
        <taxon>Pseudomonadati</taxon>
        <taxon>Pseudomonadota</taxon>
        <taxon>Gammaproteobacteria</taxon>
        <taxon>Acidiferrobacterales</taxon>
        <taxon>Acidiferrobacteraceae</taxon>
        <taxon>Sulfurifustis</taxon>
    </lineage>
</organism>
<dbReference type="FunFam" id="3.20.20.70:FF:000030">
    <property type="entry name" value="Nicotinate-nucleotide pyrophosphorylase, carboxylating"/>
    <property type="match status" value="1"/>
</dbReference>
<dbReference type="GO" id="GO:0034213">
    <property type="term" value="P:quinolinate catabolic process"/>
    <property type="evidence" value="ECO:0007669"/>
    <property type="project" value="TreeGrafter"/>
</dbReference>
<comment type="catalytic activity">
    <reaction evidence="10">
        <text>nicotinate beta-D-ribonucleotide + CO2 + diphosphate = quinolinate + 5-phospho-alpha-D-ribose 1-diphosphate + 2 H(+)</text>
        <dbReference type="Rhea" id="RHEA:12733"/>
        <dbReference type="ChEBI" id="CHEBI:15378"/>
        <dbReference type="ChEBI" id="CHEBI:16526"/>
        <dbReference type="ChEBI" id="CHEBI:29959"/>
        <dbReference type="ChEBI" id="CHEBI:33019"/>
        <dbReference type="ChEBI" id="CHEBI:57502"/>
        <dbReference type="ChEBI" id="CHEBI:58017"/>
        <dbReference type="EC" id="2.4.2.19"/>
    </reaction>
</comment>
<dbReference type="RefSeq" id="WP_096461255.1">
    <property type="nucleotide sequence ID" value="NZ_AP014936.1"/>
</dbReference>
<dbReference type="Proteomes" id="UP000218899">
    <property type="component" value="Chromosome"/>
</dbReference>
<protein>
    <recommendedName>
        <fullName evidence="11">Probable nicotinate-nucleotide pyrophosphorylase [carboxylating]</fullName>
        <ecNumber evidence="5">2.4.2.19</ecNumber>
    </recommendedName>
    <alternativeName>
        <fullName evidence="9">Quinolinate phosphoribosyltransferase [decarboxylating]</fullName>
    </alternativeName>
</protein>
<gene>
    <name evidence="15" type="ORF">SVA_2228</name>
</gene>
<feature type="domain" description="Quinolinate phosphoribosyl transferase C-terminal" evidence="13">
    <location>
        <begin position="116"/>
        <end position="280"/>
    </location>
</feature>
<dbReference type="InterPro" id="IPR037128">
    <property type="entry name" value="Quinolinate_PRibosylTase_N_sf"/>
</dbReference>
<evidence type="ECO:0000256" key="9">
    <source>
        <dbReference type="ARBA" id="ARBA00033102"/>
    </source>
</evidence>
<evidence type="ECO:0000313" key="15">
    <source>
        <dbReference type="EMBL" id="BAU48778.1"/>
    </source>
</evidence>
<dbReference type="InterPro" id="IPR013785">
    <property type="entry name" value="Aldolase_TIM"/>
</dbReference>
<dbReference type="Pfam" id="PF01729">
    <property type="entry name" value="QRPTase_C"/>
    <property type="match status" value="1"/>
</dbReference>
<evidence type="ECO:0000313" key="16">
    <source>
        <dbReference type="Proteomes" id="UP000218899"/>
    </source>
</evidence>
<proteinExistence type="inferred from homology"/>
<dbReference type="AlphaFoldDB" id="A0A1B4V5I8"/>
<keyword evidence="8 12" id="KW-0808">Transferase</keyword>
<dbReference type="CDD" id="cd01572">
    <property type="entry name" value="QPRTase"/>
    <property type="match status" value="1"/>
</dbReference>
<dbReference type="InterPro" id="IPR027277">
    <property type="entry name" value="NadC/ModD"/>
</dbReference>
<dbReference type="PANTHER" id="PTHR32179">
    <property type="entry name" value="NICOTINATE-NUCLEOTIDE PYROPHOSPHORYLASE [CARBOXYLATING]"/>
    <property type="match status" value="1"/>
</dbReference>
<dbReference type="Pfam" id="PF02749">
    <property type="entry name" value="QRPTase_N"/>
    <property type="match status" value="1"/>
</dbReference>
<comment type="function">
    <text evidence="1">Involved in the catabolism of quinolinic acid (QA).</text>
</comment>
<dbReference type="InterPro" id="IPR022412">
    <property type="entry name" value="Quinolinate_PRibosylTrfase_N"/>
</dbReference>
<dbReference type="EC" id="2.4.2.19" evidence="5"/>
<dbReference type="InterPro" id="IPR004393">
    <property type="entry name" value="NadC"/>
</dbReference>
<dbReference type="SUPFAM" id="SSF51690">
    <property type="entry name" value="Nicotinate/Quinolinate PRTase C-terminal domain-like"/>
    <property type="match status" value="1"/>
</dbReference>
<evidence type="ECO:0000256" key="7">
    <source>
        <dbReference type="ARBA" id="ARBA00022676"/>
    </source>
</evidence>
<dbReference type="GO" id="GO:0005737">
    <property type="term" value="C:cytoplasm"/>
    <property type="evidence" value="ECO:0007669"/>
    <property type="project" value="TreeGrafter"/>
</dbReference>
<dbReference type="InterPro" id="IPR002638">
    <property type="entry name" value="Quinolinate_PRibosylTrfase_C"/>
</dbReference>
<sequence length="284" mass="29925">MTAPPAPPPAVEIEKAVAAALAEDVGAGDLTAGLLPLHGDARARVITREPGVLCGEPWFAAVFRQLDPAVRIAWESSDGERLAANQVVCRLDGRARSLLTGERTALNFLQLLSGTATQARRYADAVSGTGAVVLDTRKTVPGLRRAQKYAVACGGCRNHRLGLYDGILIKENHIAASGSVRAAVEAAKRGAPRGVPVEIEIENLDQLREALAAGADRLLLDNLDLDTLRAAVRETAGRARLEASGGITLANIRAVAETGVDFISIGDITKNVRALDLSMRFVTG</sequence>
<dbReference type="Gene3D" id="3.90.1170.20">
    <property type="entry name" value="Quinolinate phosphoribosyl transferase, N-terminal domain"/>
    <property type="match status" value="1"/>
</dbReference>
<name>A0A1B4V5I8_9GAMM</name>